<evidence type="ECO:0000256" key="8">
    <source>
        <dbReference type="PROSITE-ProRule" id="PRU01360"/>
    </source>
</evidence>
<dbReference type="InterPro" id="IPR012910">
    <property type="entry name" value="Plug_dom"/>
</dbReference>
<evidence type="ECO:0000256" key="2">
    <source>
        <dbReference type="ARBA" id="ARBA00022448"/>
    </source>
</evidence>
<dbReference type="Proteomes" id="UP000278351">
    <property type="component" value="Unassembled WGS sequence"/>
</dbReference>
<feature type="domain" description="TonB-dependent receptor plug" evidence="11">
    <location>
        <begin position="156"/>
        <end position="271"/>
    </location>
</feature>
<comment type="subcellular location">
    <subcellularLocation>
        <location evidence="1 8">Cell outer membrane</location>
        <topology evidence="1 8">Multi-pass membrane protein</topology>
    </subcellularLocation>
</comment>
<dbReference type="AlphaFoldDB" id="A0A3N4PP34"/>
<evidence type="ECO:0000256" key="6">
    <source>
        <dbReference type="ARBA" id="ARBA00023136"/>
    </source>
</evidence>
<comment type="similarity">
    <text evidence="8 9">Belongs to the TonB-dependent receptor family.</text>
</comment>
<keyword evidence="7 8" id="KW-0998">Cell outer membrane</keyword>
<dbReference type="NCBIfam" id="TIGR04056">
    <property type="entry name" value="OMP_RagA_SusC"/>
    <property type="match status" value="1"/>
</dbReference>
<dbReference type="InterPro" id="IPR023996">
    <property type="entry name" value="TonB-dep_OMP_SusC/RagA"/>
</dbReference>
<dbReference type="GO" id="GO:0009279">
    <property type="term" value="C:cell outer membrane"/>
    <property type="evidence" value="ECO:0007669"/>
    <property type="project" value="UniProtKB-SubCell"/>
</dbReference>
<evidence type="ECO:0000256" key="7">
    <source>
        <dbReference type="ARBA" id="ARBA00023237"/>
    </source>
</evidence>
<evidence type="ECO:0000259" key="10">
    <source>
        <dbReference type="Pfam" id="PF00593"/>
    </source>
</evidence>
<dbReference type="Gene3D" id="2.60.40.1120">
    <property type="entry name" value="Carboxypeptidase-like, regulatory domain"/>
    <property type="match status" value="1"/>
</dbReference>
<dbReference type="PROSITE" id="PS52016">
    <property type="entry name" value="TONB_DEPENDENT_REC_3"/>
    <property type="match status" value="1"/>
</dbReference>
<keyword evidence="5 9" id="KW-0798">TonB box</keyword>
<dbReference type="Pfam" id="PF07715">
    <property type="entry name" value="Plug"/>
    <property type="match status" value="1"/>
</dbReference>
<evidence type="ECO:0000256" key="4">
    <source>
        <dbReference type="ARBA" id="ARBA00022692"/>
    </source>
</evidence>
<dbReference type="Gene3D" id="2.170.130.10">
    <property type="entry name" value="TonB-dependent receptor, plug domain"/>
    <property type="match status" value="1"/>
</dbReference>
<protein>
    <submittedName>
        <fullName evidence="12">SusC/RagA family TonB-linked outer membrane protein</fullName>
    </submittedName>
</protein>
<evidence type="ECO:0000256" key="9">
    <source>
        <dbReference type="RuleBase" id="RU003357"/>
    </source>
</evidence>
<keyword evidence="4 8" id="KW-0812">Transmembrane</keyword>
<dbReference type="SUPFAM" id="SSF56935">
    <property type="entry name" value="Porins"/>
    <property type="match status" value="1"/>
</dbReference>
<keyword evidence="13" id="KW-1185">Reference proteome</keyword>
<evidence type="ECO:0000259" key="11">
    <source>
        <dbReference type="Pfam" id="PF07715"/>
    </source>
</evidence>
<evidence type="ECO:0000256" key="1">
    <source>
        <dbReference type="ARBA" id="ARBA00004571"/>
    </source>
</evidence>
<accession>A0A3N4PP34</accession>
<dbReference type="InterPro" id="IPR023997">
    <property type="entry name" value="TonB-dep_OMP_SusC/RagA_CS"/>
</dbReference>
<proteinExistence type="inferred from homology"/>
<evidence type="ECO:0000313" key="12">
    <source>
        <dbReference type="EMBL" id="RPE05480.1"/>
    </source>
</evidence>
<dbReference type="InterPro" id="IPR037066">
    <property type="entry name" value="Plug_dom_sf"/>
</dbReference>
<dbReference type="InterPro" id="IPR039426">
    <property type="entry name" value="TonB-dep_rcpt-like"/>
</dbReference>
<keyword evidence="2 8" id="KW-0813">Transport</keyword>
<dbReference type="InterPro" id="IPR000531">
    <property type="entry name" value="Beta-barrel_TonB"/>
</dbReference>
<dbReference type="EMBL" id="RPDH01000003">
    <property type="protein sequence ID" value="RPE05480.1"/>
    <property type="molecule type" value="Genomic_DNA"/>
</dbReference>
<evidence type="ECO:0000256" key="5">
    <source>
        <dbReference type="ARBA" id="ARBA00023077"/>
    </source>
</evidence>
<dbReference type="Gene3D" id="2.40.170.20">
    <property type="entry name" value="TonB-dependent receptor, beta-barrel domain"/>
    <property type="match status" value="1"/>
</dbReference>
<evidence type="ECO:0000256" key="3">
    <source>
        <dbReference type="ARBA" id="ARBA00022452"/>
    </source>
</evidence>
<keyword evidence="6 8" id="KW-0472">Membrane</keyword>
<sequence>MNYSIHIEKRVNSLFRTLDRSRMASASRLVGLCFVAFSLVDARPAFSAPALTDARVTGVAVLNVSGTVKDDAGTPIPGVVIQVSGGSQTAVTDANGYYQLSQVPEGAVLVFRMLGYVTQEVPAGKSQINVTMQRDVRTLGEVVVSDGYRTTTVAANTSAISSVKGDVLENKPFSTFAQTLQGHIAGLTAPTTSGQPGAAVDIRIRGLGSLSLSSNPLIVIDGMIVNSGQLGYNMTTSNALAGLNQNDIESIDVLKDAAATALYGSRGSTGVIIITTKRGKAGKTQVRVDAEAGVSSQMDPPDAGMPLNGPQYAEMFREALRNGGSTPDQIAALAESYGLNSGKSNDWYKLVTRTGKQQQYNVSLNGGTEKTKFFGSAGYFNQEATTIGSDFKRISGLLNFDQHISKRLQLSTGINVSNVGQNTPYSTQFSGNPTWAARVLRPFQLAYKDDGSINTTIAGNTNFPGIYNPLWIAEHDKKYLSETRVLGNVKLKWNIWDKLNYTSYISADYQTLEETTFLNATMGDGVSLKGRSRNYYTRYFNWLTRNQLDYRYDFKGVDNFYATAAVGYEAQRSKEYLLAADGGGFPSTHESLTALSNAATPLGAYGQYSNYAFTSLYATAGINYRNKYALNGSFRRDGSSRFASNNKYASFYSVGGTWNVHQEDFFQRQHVLSSLKLRSSYGTTGNASLGNYAWLPQAGYGLAYGYAGINGQQYATIGNIDLRWETSRKFDAGLDIGFAGDRFMLTVDYYHNNIDGLIRSVPTSLTTGFSAVSENVGAMVNKGWEFTVKGDVLRIKDFTWNSNFNLALNKNRITRLPAGTSVQNNLFYLKEGYSFNTYYMKEFAGVDPQTGDPLYYKDGTHAATTNNIADAQLVPLDRLSVPKATGGFNNMFSYKGISLGIDFSYNLGYWVYGASDLYTTSGANYTYNKYKYIYDHRWTTPGQVTDVPKFTTKTDNSVSTYRLYKGDHIRLKNVTVGYDFRNIPLVKQLGISKLHVYGRATNLFTRTFDKRLPFDPEVNYSGFDYQDMMQYKTFTFGINVGL</sequence>
<feature type="domain" description="TonB-dependent receptor-like beta-barrel" evidence="10">
    <location>
        <begin position="450"/>
        <end position="812"/>
    </location>
</feature>
<gene>
    <name evidence="12" type="ORF">EGT74_24150</name>
</gene>
<dbReference type="NCBIfam" id="TIGR04057">
    <property type="entry name" value="SusC_RagA_signa"/>
    <property type="match status" value="1"/>
</dbReference>
<dbReference type="InterPro" id="IPR036942">
    <property type="entry name" value="Beta-barrel_TonB_sf"/>
</dbReference>
<name>A0A3N4PP34_9BACT</name>
<dbReference type="SUPFAM" id="SSF49464">
    <property type="entry name" value="Carboxypeptidase regulatory domain-like"/>
    <property type="match status" value="1"/>
</dbReference>
<dbReference type="Pfam" id="PF13715">
    <property type="entry name" value="CarbopepD_reg_2"/>
    <property type="match status" value="1"/>
</dbReference>
<dbReference type="Pfam" id="PF00593">
    <property type="entry name" value="TonB_dep_Rec_b-barrel"/>
    <property type="match status" value="1"/>
</dbReference>
<comment type="caution">
    <text evidence="12">The sequence shown here is derived from an EMBL/GenBank/DDBJ whole genome shotgun (WGS) entry which is preliminary data.</text>
</comment>
<organism evidence="12 13">
    <name type="scientific">Chitinophaga lutea</name>
    <dbReference type="NCBI Taxonomy" id="2488634"/>
    <lineage>
        <taxon>Bacteria</taxon>
        <taxon>Pseudomonadati</taxon>
        <taxon>Bacteroidota</taxon>
        <taxon>Chitinophagia</taxon>
        <taxon>Chitinophagales</taxon>
        <taxon>Chitinophagaceae</taxon>
        <taxon>Chitinophaga</taxon>
    </lineage>
</organism>
<reference evidence="12 13" key="1">
    <citation type="submission" date="2018-11" db="EMBL/GenBank/DDBJ databases">
        <title>Chitinophaga lutea sp.nov., isolate from arsenic contaminated soil.</title>
        <authorList>
            <person name="Zong Y."/>
        </authorList>
    </citation>
    <scope>NUCLEOTIDE SEQUENCE [LARGE SCALE GENOMIC DNA]</scope>
    <source>
        <strain evidence="12 13">ZY74</strain>
    </source>
</reference>
<evidence type="ECO:0000313" key="13">
    <source>
        <dbReference type="Proteomes" id="UP000278351"/>
    </source>
</evidence>
<dbReference type="InterPro" id="IPR008969">
    <property type="entry name" value="CarboxyPept-like_regulatory"/>
</dbReference>
<keyword evidence="3 8" id="KW-1134">Transmembrane beta strand</keyword>